<evidence type="ECO:0000256" key="9">
    <source>
        <dbReference type="ARBA" id="ARBA00030757"/>
    </source>
</evidence>
<dbReference type="InterPro" id="IPR000682">
    <property type="entry name" value="PCMT"/>
</dbReference>
<keyword evidence="5" id="KW-0963">Cytoplasm</keyword>
<keyword evidence="6 13" id="KW-0489">Methyltransferase</keyword>
<comment type="similarity">
    <text evidence="2">Belongs to the methyltransferase superfamily. L-isoaspartyl/D-aspartyl protein methyltransferase family.</text>
</comment>
<dbReference type="NCBIfam" id="TIGR03891">
    <property type="entry name" value="thiopep_ocin"/>
    <property type="match status" value="1"/>
</dbReference>
<comment type="caution">
    <text evidence="13">The sequence shown here is derived from an EMBL/GenBank/DDBJ whole genome shotgun (WGS) entry which is preliminary data.</text>
</comment>
<dbReference type="SUPFAM" id="SSF53335">
    <property type="entry name" value="S-adenosyl-L-methionine-dependent methyltransferases"/>
    <property type="match status" value="1"/>
</dbReference>
<comment type="subcellular location">
    <subcellularLocation>
        <location evidence="1">Cytoplasm</location>
    </subcellularLocation>
</comment>
<dbReference type="InterPro" id="IPR023809">
    <property type="entry name" value="Thiopep_bacteriocin_synth_dom"/>
</dbReference>
<dbReference type="GO" id="GO:0008168">
    <property type="term" value="F:methyltransferase activity"/>
    <property type="evidence" value="ECO:0007669"/>
    <property type="project" value="UniProtKB-KW"/>
</dbReference>
<accession>A0ABP4YJ99</accession>
<evidence type="ECO:0000256" key="5">
    <source>
        <dbReference type="ARBA" id="ARBA00022490"/>
    </source>
</evidence>
<evidence type="ECO:0000256" key="1">
    <source>
        <dbReference type="ARBA" id="ARBA00004496"/>
    </source>
</evidence>
<dbReference type="EMBL" id="BAAALT010000136">
    <property type="protein sequence ID" value="GAA1815495.1"/>
    <property type="molecule type" value="Genomic_DNA"/>
</dbReference>
<keyword evidence="14" id="KW-1185">Reference proteome</keyword>
<evidence type="ECO:0000256" key="3">
    <source>
        <dbReference type="ARBA" id="ARBA00011890"/>
    </source>
</evidence>
<dbReference type="NCBIfam" id="TIGR04364">
    <property type="entry name" value="methyltran_FxLD"/>
    <property type="match status" value="1"/>
</dbReference>
<dbReference type="PANTHER" id="PTHR11579">
    <property type="entry name" value="PROTEIN-L-ISOASPARTATE O-METHYLTRANSFERASE"/>
    <property type="match status" value="1"/>
</dbReference>
<evidence type="ECO:0000256" key="4">
    <source>
        <dbReference type="ARBA" id="ARBA00013346"/>
    </source>
</evidence>
<organism evidence="13 14">
    <name type="scientific">Luedemannella flava</name>
    <dbReference type="NCBI Taxonomy" id="349316"/>
    <lineage>
        <taxon>Bacteria</taxon>
        <taxon>Bacillati</taxon>
        <taxon>Actinomycetota</taxon>
        <taxon>Actinomycetes</taxon>
        <taxon>Micromonosporales</taxon>
        <taxon>Micromonosporaceae</taxon>
        <taxon>Luedemannella</taxon>
    </lineage>
</organism>
<dbReference type="InterPro" id="IPR029063">
    <property type="entry name" value="SAM-dependent_MTases_sf"/>
</dbReference>
<dbReference type="Pfam" id="PF01135">
    <property type="entry name" value="PCMT"/>
    <property type="match status" value="1"/>
</dbReference>
<name>A0ABP4YJ99_9ACTN</name>
<dbReference type="RefSeq" id="WP_344134444.1">
    <property type="nucleotide sequence ID" value="NZ_BAAALT010000136.1"/>
</dbReference>
<protein>
    <recommendedName>
        <fullName evidence="4">Protein-L-isoaspartate O-methyltransferase</fullName>
        <ecNumber evidence="3">2.1.1.77</ecNumber>
    </recommendedName>
    <alternativeName>
        <fullName evidence="11">L-isoaspartyl protein carboxyl methyltransferase</fullName>
    </alternativeName>
    <alternativeName>
        <fullName evidence="9">Protein L-isoaspartyl methyltransferase</fullName>
    </alternativeName>
    <alternativeName>
        <fullName evidence="10">Protein-beta-aspartate methyltransferase</fullName>
    </alternativeName>
</protein>
<evidence type="ECO:0000256" key="10">
    <source>
        <dbReference type="ARBA" id="ARBA00031323"/>
    </source>
</evidence>
<dbReference type="Pfam" id="PF14028">
    <property type="entry name" value="Lant_dehydr_C"/>
    <property type="match status" value="1"/>
</dbReference>
<dbReference type="Gene3D" id="3.40.50.150">
    <property type="entry name" value="Vaccinia Virus protein VP39"/>
    <property type="match status" value="1"/>
</dbReference>
<keyword evidence="8" id="KW-0949">S-adenosyl-L-methionine</keyword>
<reference evidence="14" key="1">
    <citation type="journal article" date="2019" name="Int. J. Syst. Evol. Microbiol.">
        <title>The Global Catalogue of Microorganisms (GCM) 10K type strain sequencing project: providing services to taxonomists for standard genome sequencing and annotation.</title>
        <authorList>
            <consortium name="The Broad Institute Genomics Platform"/>
            <consortium name="The Broad Institute Genome Sequencing Center for Infectious Disease"/>
            <person name="Wu L."/>
            <person name="Ma J."/>
        </authorList>
    </citation>
    <scope>NUCLEOTIDE SEQUENCE [LARGE SCALE GENOMIC DNA]</scope>
    <source>
        <strain evidence="14">JCM 13250</strain>
    </source>
</reference>
<evidence type="ECO:0000256" key="8">
    <source>
        <dbReference type="ARBA" id="ARBA00022691"/>
    </source>
</evidence>
<keyword evidence="7" id="KW-0808">Transferase</keyword>
<dbReference type="PANTHER" id="PTHR11579:SF0">
    <property type="entry name" value="PROTEIN-L-ISOASPARTATE(D-ASPARTATE) O-METHYLTRANSFERASE"/>
    <property type="match status" value="1"/>
</dbReference>
<proteinExistence type="inferred from homology"/>
<feature type="domain" description="Thiopeptide-type bacteriocin biosynthesis" evidence="12">
    <location>
        <begin position="3"/>
        <end position="251"/>
    </location>
</feature>
<dbReference type="EC" id="2.1.1.77" evidence="3"/>
<dbReference type="GO" id="GO:0032259">
    <property type="term" value="P:methylation"/>
    <property type="evidence" value="ECO:0007669"/>
    <property type="project" value="UniProtKB-KW"/>
</dbReference>
<dbReference type="CDD" id="cd02440">
    <property type="entry name" value="AdoMet_MTases"/>
    <property type="match status" value="1"/>
</dbReference>
<sequence length="682" mass="73282">MIWHQLNIEFDNPVTAGRVLIDELGPAMTTAQSAGDLHGWWYLRKSPLRLRYQAADPVPGLSELLDKLVSGGDARSWCIAVYEPETTAFGGDDAMAVAHDLFHADSAHLLAQPRPVGLGQRETTVLLASVLMRAAGLDWYEQGDVWRLLAEHRNDVPTARTGDLSQVQRLHDATRHLMTISARPLCAAGKPMHGFDGWIDAFEAAGQALAHLNRHGDLRRGLRAVLAHHLIFHANRAGLSLTDQATIAHMALNNVFTGGEHGHTTNQEGLTVTAAATADDMTNASSLRNALTDQLVTRGAITSSVVEDAFRSVPRHLFLPGVDTEAAYADAPIYTKYSGDGTQISAASQPGIVAVMLAQLDAQPGHRVLEAGAGTGYNAALLGAVVGDNGYVTTLDIDDDIVDGARRHLHAAGSANVEALVGDGALGYPANAPYDRVIATVGAWEVPTAWLDQLAPDGRLVVPLRLAGAASRSIAFERGEDGWTSVGSELAVFMPLRGIGDDARTEVSIDADVILQTHKDQPVDGSALAGVLNDDRREVWTTVTFPANVPYEWMDLYLAVTLPNSIMRMNCKPTAAQRGVVTPMFPWGSMATTHDGTVAYLTTRAADPAADGRRLYEVGVIGHGPHGRNLAEQVADVVLTWNDSYRDKSVRFSIPDSDATHDPASGRFVLERPHHPIAVVWE</sequence>
<dbReference type="InterPro" id="IPR027573">
    <property type="entry name" value="Methyltran_FxLD"/>
</dbReference>
<evidence type="ECO:0000256" key="11">
    <source>
        <dbReference type="ARBA" id="ARBA00031350"/>
    </source>
</evidence>
<evidence type="ECO:0000313" key="13">
    <source>
        <dbReference type="EMBL" id="GAA1815495.1"/>
    </source>
</evidence>
<gene>
    <name evidence="13" type="primary">fxlM</name>
    <name evidence="13" type="ORF">GCM10009682_40510</name>
</gene>
<evidence type="ECO:0000256" key="2">
    <source>
        <dbReference type="ARBA" id="ARBA00005369"/>
    </source>
</evidence>
<evidence type="ECO:0000313" key="14">
    <source>
        <dbReference type="Proteomes" id="UP001500218"/>
    </source>
</evidence>
<evidence type="ECO:0000259" key="12">
    <source>
        <dbReference type="Pfam" id="PF14028"/>
    </source>
</evidence>
<evidence type="ECO:0000256" key="6">
    <source>
        <dbReference type="ARBA" id="ARBA00022603"/>
    </source>
</evidence>
<dbReference type="Proteomes" id="UP001500218">
    <property type="component" value="Unassembled WGS sequence"/>
</dbReference>
<evidence type="ECO:0000256" key="7">
    <source>
        <dbReference type="ARBA" id="ARBA00022679"/>
    </source>
</evidence>